<comment type="caution">
    <text evidence="5">The sequence shown here is derived from an EMBL/GenBank/DDBJ whole genome shotgun (WGS) entry which is preliminary data.</text>
</comment>
<dbReference type="EMBL" id="JACHTF010000021">
    <property type="protein sequence ID" value="MBB1061993.1"/>
    <property type="molecule type" value="Genomic_DNA"/>
</dbReference>
<dbReference type="Gene3D" id="2.60.200.20">
    <property type="match status" value="1"/>
</dbReference>
<dbReference type="InterPro" id="IPR027417">
    <property type="entry name" value="P-loop_NTPase"/>
</dbReference>
<comment type="similarity">
    <text evidence="1">Belongs to the GSP E family.</text>
</comment>
<dbReference type="SUPFAM" id="SSF49879">
    <property type="entry name" value="SMAD/FHA domain"/>
    <property type="match status" value="1"/>
</dbReference>
<protein>
    <submittedName>
        <fullName evidence="5">Flp pilus assembly complex ATPase component TadA</fullName>
    </submittedName>
</protein>
<dbReference type="Pfam" id="PF00498">
    <property type="entry name" value="FHA"/>
    <property type="match status" value="1"/>
</dbReference>
<dbReference type="CDD" id="cd00060">
    <property type="entry name" value="FHA"/>
    <property type="match status" value="1"/>
</dbReference>
<dbReference type="RefSeq" id="WP_182688749.1">
    <property type="nucleotide sequence ID" value="NZ_JACHTF010000021.1"/>
</dbReference>
<dbReference type="InterPro" id="IPR001482">
    <property type="entry name" value="T2SS/T4SS_dom"/>
</dbReference>
<dbReference type="InterPro" id="IPR000253">
    <property type="entry name" value="FHA_dom"/>
</dbReference>
<dbReference type="Pfam" id="PF00437">
    <property type="entry name" value="T2SSE"/>
    <property type="match status" value="1"/>
</dbReference>
<dbReference type="PANTHER" id="PTHR30486">
    <property type="entry name" value="TWITCHING MOTILITY PROTEIN PILT"/>
    <property type="match status" value="1"/>
</dbReference>
<evidence type="ECO:0000256" key="1">
    <source>
        <dbReference type="ARBA" id="ARBA00006611"/>
    </source>
</evidence>
<evidence type="ECO:0000313" key="5">
    <source>
        <dbReference type="EMBL" id="MBB1061993.1"/>
    </source>
</evidence>
<proteinExistence type="inferred from homology"/>
<name>A0A7W3Y6Y5_9GAMM</name>
<dbReference type="PANTHER" id="PTHR30486:SF15">
    <property type="entry name" value="TYPE II_IV SECRETION SYSTEM ATPASE"/>
    <property type="match status" value="1"/>
</dbReference>
<dbReference type="Proteomes" id="UP000523196">
    <property type="component" value="Unassembled WGS sequence"/>
</dbReference>
<dbReference type="CDD" id="cd01130">
    <property type="entry name" value="VirB11-like_ATPase"/>
    <property type="match status" value="1"/>
</dbReference>
<dbReference type="AlphaFoldDB" id="A0A7W3Y6Y5"/>
<reference evidence="5 6" key="1">
    <citation type="submission" date="2020-08" db="EMBL/GenBank/DDBJ databases">
        <authorList>
            <person name="Xu S."/>
            <person name="Li A."/>
        </authorList>
    </citation>
    <scope>NUCLEOTIDE SEQUENCE [LARGE SCALE GENOMIC DNA]</scope>
    <source>
        <strain evidence="5 6">119BY6-57</strain>
    </source>
</reference>
<feature type="region of interest" description="Disordered" evidence="2">
    <location>
        <begin position="100"/>
        <end position="123"/>
    </location>
</feature>
<evidence type="ECO:0000313" key="6">
    <source>
        <dbReference type="Proteomes" id="UP000523196"/>
    </source>
</evidence>
<feature type="compositionally biased region" description="Pro residues" evidence="2">
    <location>
        <begin position="107"/>
        <end position="120"/>
    </location>
</feature>
<feature type="domain" description="Bacterial type II secretion system protein E" evidence="3">
    <location>
        <begin position="210"/>
        <end position="496"/>
    </location>
</feature>
<accession>A0A7W3Y6Y5</accession>
<dbReference type="GO" id="GO:0016887">
    <property type="term" value="F:ATP hydrolysis activity"/>
    <property type="evidence" value="ECO:0007669"/>
    <property type="project" value="InterPro"/>
</dbReference>
<dbReference type="InterPro" id="IPR050921">
    <property type="entry name" value="T4SS_GSP_E_ATPase"/>
</dbReference>
<dbReference type="Gene3D" id="3.30.450.380">
    <property type="match status" value="1"/>
</dbReference>
<organism evidence="5 6">
    <name type="scientific">Marilutibacter spongiae</name>
    <dbReference type="NCBI Taxonomy" id="2025720"/>
    <lineage>
        <taxon>Bacteria</taxon>
        <taxon>Pseudomonadati</taxon>
        <taxon>Pseudomonadota</taxon>
        <taxon>Gammaproteobacteria</taxon>
        <taxon>Lysobacterales</taxon>
        <taxon>Lysobacteraceae</taxon>
        <taxon>Marilutibacter</taxon>
    </lineage>
</organism>
<dbReference type="InterPro" id="IPR008984">
    <property type="entry name" value="SMAD_FHA_dom_sf"/>
</dbReference>
<evidence type="ECO:0000259" key="3">
    <source>
        <dbReference type="Pfam" id="PF00437"/>
    </source>
</evidence>
<sequence>MFNVLVEAPRSEPRKIRCLHNECGIGRGDDNLVVLQGWSIAKRHALIRALDEGVFIESTGGRVPVRVNGTTVRDRSGPISSTDVVEIGDYRIRIVSDAGHRAERATPAPPAVAPPPPEPANEPVVMSDSTEIATTADAPPDIVIWRERVHAALVKLMDLRRLDVRSLSDADLREKTSEMIEAVLDKEFSDLPKAISRRMLAKQVLDEAIGLGPLENLIDDNSVTEIMVNAHDQIYIERAGRIEKSPVYFTNDRAVLSAIERIVAPLGRRIDESSPMVDARLKDGSRVNAIIPPIALRGPSISIRKFAKKKLDGRDLLGYGSLDENMLAFLETAVRERKNIVVTGGTGSGKTTLLNILSNFIPDRDRIVTIEDAAELKLVQPNLVALEARPPNLEGKGQVTIRDLVKNALRMRPDRIVVGECRGGETLDMLQAMNTGHEGSLTTAHANSPRDAISRVEVMVLMAGMELPMAVVREQIASAVDMIVHQRRFPCGSRKVTHITEVTGIESGTIQLQDIFMFRVRNHHGADGRVVGEFQATGAIPEFMEELADRGVKIDLSIFRKPEEEL</sequence>
<dbReference type="SUPFAM" id="SSF52540">
    <property type="entry name" value="P-loop containing nucleoside triphosphate hydrolases"/>
    <property type="match status" value="1"/>
</dbReference>
<keyword evidence="6" id="KW-1185">Reference proteome</keyword>
<gene>
    <name evidence="5" type="primary">tadA</name>
    <name evidence="5" type="ORF">H4F98_15575</name>
</gene>
<evidence type="ECO:0000256" key="2">
    <source>
        <dbReference type="SAM" id="MobiDB-lite"/>
    </source>
</evidence>
<dbReference type="Gene3D" id="3.40.50.300">
    <property type="entry name" value="P-loop containing nucleotide triphosphate hydrolases"/>
    <property type="match status" value="1"/>
</dbReference>
<evidence type="ECO:0000259" key="4">
    <source>
        <dbReference type="Pfam" id="PF00498"/>
    </source>
</evidence>
<feature type="domain" description="FHA" evidence="4">
    <location>
        <begin position="25"/>
        <end position="88"/>
    </location>
</feature>